<dbReference type="CDD" id="cd13316">
    <property type="entry name" value="PH_Boi"/>
    <property type="match status" value="1"/>
</dbReference>
<dbReference type="PROSITE" id="PS50002">
    <property type="entry name" value="SH3"/>
    <property type="match status" value="1"/>
</dbReference>
<feature type="compositionally biased region" description="Polar residues" evidence="3">
    <location>
        <begin position="381"/>
        <end position="412"/>
    </location>
</feature>
<reference evidence="7" key="1">
    <citation type="submission" date="2023-07" db="EMBL/GenBank/DDBJ databases">
        <title>Black Yeasts Isolated from many extreme environments.</title>
        <authorList>
            <person name="Coleine C."/>
            <person name="Stajich J.E."/>
            <person name="Selbmann L."/>
        </authorList>
    </citation>
    <scope>NUCLEOTIDE SEQUENCE</scope>
    <source>
        <strain evidence="7">CCFEE 5485</strain>
    </source>
</reference>
<dbReference type="SUPFAM" id="SSF50044">
    <property type="entry name" value="SH3-domain"/>
    <property type="match status" value="1"/>
</dbReference>
<feature type="compositionally biased region" description="Low complexity" evidence="3">
    <location>
        <begin position="318"/>
        <end position="327"/>
    </location>
</feature>
<keyword evidence="1 2" id="KW-0728">SH3 domain</keyword>
<dbReference type="SMART" id="SM00326">
    <property type="entry name" value="SH3"/>
    <property type="match status" value="1"/>
</dbReference>
<dbReference type="SMART" id="SM00454">
    <property type="entry name" value="SAM"/>
    <property type="match status" value="1"/>
</dbReference>
<feature type="compositionally biased region" description="Basic and acidic residues" evidence="3">
    <location>
        <begin position="298"/>
        <end position="308"/>
    </location>
</feature>
<dbReference type="GeneID" id="89963393"/>
<dbReference type="Proteomes" id="UP001274830">
    <property type="component" value="Unassembled WGS sequence"/>
</dbReference>
<dbReference type="PANTHER" id="PTHR12092">
    <property type="entry name" value="PLECKSTRIN"/>
    <property type="match status" value="1"/>
</dbReference>
<evidence type="ECO:0000259" key="4">
    <source>
        <dbReference type="PROSITE" id="PS50002"/>
    </source>
</evidence>
<feature type="region of interest" description="Disordered" evidence="3">
    <location>
        <begin position="647"/>
        <end position="737"/>
    </location>
</feature>
<evidence type="ECO:0000259" key="6">
    <source>
        <dbReference type="PROSITE" id="PS50105"/>
    </source>
</evidence>
<evidence type="ECO:0000256" key="3">
    <source>
        <dbReference type="SAM" id="MobiDB-lite"/>
    </source>
</evidence>
<dbReference type="SUPFAM" id="SSF50729">
    <property type="entry name" value="PH domain-like"/>
    <property type="match status" value="1"/>
</dbReference>
<feature type="region of interest" description="Disordered" evidence="3">
    <location>
        <begin position="66"/>
        <end position="139"/>
    </location>
</feature>
<dbReference type="InterPro" id="IPR001452">
    <property type="entry name" value="SH3_domain"/>
</dbReference>
<evidence type="ECO:0000313" key="8">
    <source>
        <dbReference type="Proteomes" id="UP001274830"/>
    </source>
</evidence>
<dbReference type="InterPro" id="IPR037370">
    <property type="entry name" value="Pleckstrin"/>
</dbReference>
<dbReference type="SMART" id="SM00233">
    <property type="entry name" value="PH"/>
    <property type="match status" value="1"/>
</dbReference>
<dbReference type="GO" id="GO:0005886">
    <property type="term" value="C:plasma membrane"/>
    <property type="evidence" value="ECO:0007669"/>
    <property type="project" value="TreeGrafter"/>
</dbReference>
<sequence>MATTPRNGVHANALPGNLLLVIHDFVARSTDELSLAKGDRIELIERDDDFGDGWFLGRHLGNSKTGLFPEVYTTPAPKGTLNTTAQQRRVSDGPPKSAGNASDSSMSSPTAVRHLSGPTTIQRPVSSASQTSPTAQTALRTSLPASASSLATRSNAFNVDSPVMNETLSVINEHITDLNTPRSSFTNGNKRDTMGSVYSTQPLNRMSYIPGHETDEDETAHTEDEVMSWSPARVAEYLEDHGVEKQHCDVFVEQEISGEVLLAMDQSSVFIKEFDLGSVGRRLKTWHRIKALQDEVRKASVEPDKSVMSEDYSTTAGADDASVVSDAPRNRSSTVGTSYLPRGLEPGARQSTNGRSNTITAPVASEAQTSTPTIGSDLARTPSNAISPLQTMTSLSRPENTYRPSAQVIRQMQHSRRHSSIDSTSSANAARGHRKQPSIDQKWQPGQAMASAVNGTTASAKPAHAHTLSSDTPASSSETPASPGDLDRGYFSDNATSNPPKRSGLLQKKNSSAGATVSPMPSRASSFLFGNRGSTQTSSATSNPMNDPVSPVMTNLTPGPSTYVVGGLGSVYVRPNPSTRRSATSPELIRPPTATRTDSQSKMDPVVTKLDHNASPAQGTGNTSATSSPSTAQMGFFATQKQKLAGFRSSSDAVTKAEKTTVDVPSSVPEEAKALTSPTRTGSTTPSTDTRSFDAQKSLDGQSRRTSTGSGSKLAPPATGPAKRTRPKTKKATSAYTRGLEKITPAEQLKRGCDYSGWMKKKSGSLMSTWKPRLFILRGRRLSYYYSENDTEEKGLIDISFHRVLPATNETLTGLHAAVTGAAASPTSPTHTTTSAATQAAIDLSKTVPKPGESPSDGLFIFKLVPPKSGLAKGVSFTKPTVHYFAVNSRQEGRLWMAALMKATIDRDEDGRVTTTYNQKTVSLAKARLRRERPPGLREDGVEGRVELDGGAGDGAGDDGASSVMTGTQSGLGIEGLGGTSSRDEEGVSLAEAVAAVGGAEHSTTASSTALGEMGLGSGAAEASSALAPGITAAGVTQGRLHASEEKEVVPGAVG</sequence>
<feature type="compositionally biased region" description="Polar residues" evidence="3">
    <location>
        <begin position="615"/>
        <end position="631"/>
    </location>
</feature>
<feature type="compositionally biased region" description="Polar residues" evidence="3">
    <location>
        <begin position="532"/>
        <end position="545"/>
    </location>
</feature>
<dbReference type="InterPro" id="IPR001849">
    <property type="entry name" value="PH_domain"/>
</dbReference>
<dbReference type="SUPFAM" id="SSF47769">
    <property type="entry name" value="SAM/Pointed domain"/>
    <property type="match status" value="1"/>
</dbReference>
<dbReference type="Pfam" id="PF07647">
    <property type="entry name" value="SAM_2"/>
    <property type="match status" value="1"/>
</dbReference>
<feature type="domain" description="PH" evidence="5">
    <location>
        <begin position="752"/>
        <end position="905"/>
    </location>
</feature>
<gene>
    <name evidence="7" type="primary">BOI2</name>
    <name evidence="7" type="ORF">LTR78_005989</name>
</gene>
<dbReference type="PROSITE" id="PS50105">
    <property type="entry name" value="SAM_DOMAIN"/>
    <property type="match status" value="1"/>
</dbReference>
<dbReference type="EMBL" id="JAUTXT010000021">
    <property type="protein sequence ID" value="KAK3674142.1"/>
    <property type="molecule type" value="Genomic_DNA"/>
</dbReference>
<dbReference type="InterPro" id="IPR036028">
    <property type="entry name" value="SH3-like_dom_sf"/>
</dbReference>
<dbReference type="CDD" id="cd09535">
    <property type="entry name" value="SAM_BOI-like_fungal"/>
    <property type="match status" value="1"/>
</dbReference>
<comment type="caution">
    <text evidence="7">The sequence shown here is derived from an EMBL/GenBank/DDBJ whole genome shotgun (WGS) entry which is preliminary data.</text>
</comment>
<dbReference type="InterPro" id="IPR011993">
    <property type="entry name" value="PH-like_dom_sf"/>
</dbReference>
<feature type="compositionally biased region" description="Low complexity" evidence="3">
    <location>
        <begin position="469"/>
        <end position="483"/>
    </location>
</feature>
<accession>A0AAE0WLY9</accession>
<dbReference type="InterPro" id="IPR001660">
    <property type="entry name" value="SAM"/>
</dbReference>
<feature type="region of interest" description="Disordered" evidence="3">
    <location>
        <begin position="298"/>
        <end position="555"/>
    </location>
</feature>
<evidence type="ECO:0000256" key="2">
    <source>
        <dbReference type="PROSITE-ProRule" id="PRU00192"/>
    </source>
</evidence>
<feature type="compositionally biased region" description="Low complexity" evidence="3">
    <location>
        <begin position="676"/>
        <end position="690"/>
    </location>
</feature>
<dbReference type="Gene3D" id="2.30.30.40">
    <property type="entry name" value="SH3 Domains"/>
    <property type="match status" value="1"/>
</dbReference>
<dbReference type="PROSITE" id="PS50003">
    <property type="entry name" value="PH_DOMAIN"/>
    <property type="match status" value="1"/>
</dbReference>
<dbReference type="AlphaFoldDB" id="A0AAE0WLY9"/>
<feature type="compositionally biased region" description="Polar residues" evidence="3">
    <location>
        <begin position="576"/>
        <end position="585"/>
    </location>
</feature>
<dbReference type="Gene3D" id="2.30.29.30">
    <property type="entry name" value="Pleckstrin-homology domain (PH domain)/Phosphotyrosine-binding domain (PTB)"/>
    <property type="match status" value="1"/>
</dbReference>
<feature type="compositionally biased region" description="Basic and acidic residues" evidence="3">
    <location>
        <begin position="932"/>
        <end position="948"/>
    </location>
</feature>
<dbReference type="Pfam" id="PF00169">
    <property type="entry name" value="PH"/>
    <property type="match status" value="1"/>
</dbReference>
<proteinExistence type="predicted"/>
<dbReference type="GO" id="GO:0030036">
    <property type="term" value="P:actin cytoskeleton organization"/>
    <property type="evidence" value="ECO:0007669"/>
    <property type="project" value="TreeGrafter"/>
</dbReference>
<dbReference type="Pfam" id="PF14604">
    <property type="entry name" value="SH3_9"/>
    <property type="match status" value="1"/>
</dbReference>
<protein>
    <submittedName>
        <fullName evidence="7">Polar growth protein</fullName>
    </submittedName>
</protein>
<keyword evidence="8" id="KW-1185">Reference proteome</keyword>
<name>A0AAE0WLY9_9PEZI</name>
<feature type="region of interest" description="Disordered" evidence="3">
    <location>
        <begin position="926"/>
        <end position="986"/>
    </location>
</feature>
<evidence type="ECO:0000259" key="5">
    <source>
        <dbReference type="PROSITE" id="PS50003"/>
    </source>
</evidence>
<dbReference type="PANTHER" id="PTHR12092:SF16">
    <property type="entry name" value="PH DOMAIN-CONTAINING PROTEIN"/>
    <property type="match status" value="1"/>
</dbReference>
<dbReference type="InterPro" id="IPR013761">
    <property type="entry name" value="SAM/pointed_sf"/>
</dbReference>
<feature type="region of interest" description="Disordered" evidence="3">
    <location>
        <begin position="574"/>
        <end position="631"/>
    </location>
</feature>
<evidence type="ECO:0000313" key="7">
    <source>
        <dbReference type="EMBL" id="KAK3674142.1"/>
    </source>
</evidence>
<dbReference type="Gene3D" id="1.10.150.50">
    <property type="entry name" value="Transcription Factor, Ets-1"/>
    <property type="match status" value="1"/>
</dbReference>
<dbReference type="FunFam" id="1.10.150.50:FF:000082">
    <property type="entry name" value="Polarized growth protein boi2"/>
    <property type="match status" value="1"/>
</dbReference>
<feature type="domain" description="SAM" evidence="6">
    <location>
        <begin position="229"/>
        <end position="295"/>
    </location>
</feature>
<dbReference type="RefSeq" id="XP_064693678.1">
    <property type="nucleotide sequence ID" value="XM_064838853.1"/>
</dbReference>
<feature type="domain" description="SH3" evidence="4">
    <location>
        <begin position="14"/>
        <end position="78"/>
    </location>
</feature>
<feature type="compositionally biased region" description="Low complexity" evidence="3">
    <location>
        <begin position="126"/>
        <end position="139"/>
    </location>
</feature>
<organism evidence="7 8">
    <name type="scientific">Recurvomyces mirabilis</name>
    <dbReference type="NCBI Taxonomy" id="574656"/>
    <lineage>
        <taxon>Eukaryota</taxon>
        <taxon>Fungi</taxon>
        <taxon>Dikarya</taxon>
        <taxon>Ascomycota</taxon>
        <taxon>Pezizomycotina</taxon>
        <taxon>Dothideomycetes</taxon>
        <taxon>Dothideomycetidae</taxon>
        <taxon>Mycosphaerellales</taxon>
        <taxon>Teratosphaeriaceae</taxon>
        <taxon>Recurvomyces</taxon>
    </lineage>
</organism>
<feature type="compositionally biased region" description="Low complexity" evidence="3">
    <location>
        <begin position="97"/>
        <end position="108"/>
    </location>
</feature>
<evidence type="ECO:0000256" key="1">
    <source>
        <dbReference type="ARBA" id="ARBA00022443"/>
    </source>
</evidence>
<feature type="compositionally biased region" description="Polar residues" evidence="3">
    <location>
        <begin position="349"/>
        <end position="374"/>
    </location>
</feature>